<accession>A0A645BAM4</accession>
<dbReference type="Gene3D" id="1.20.120.670">
    <property type="entry name" value="N-acetyl-b-d-glucoasminidase"/>
    <property type="match status" value="1"/>
</dbReference>
<evidence type="ECO:0000313" key="2">
    <source>
        <dbReference type="EMBL" id="MPM62098.1"/>
    </source>
</evidence>
<comment type="caution">
    <text evidence="2">The sequence shown here is derived from an EMBL/GenBank/DDBJ whole genome shotgun (WGS) entry which is preliminary data.</text>
</comment>
<dbReference type="EMBL" id="VSSQ01018686">
    <property type="protein sequence ID" value="MPM62098.1"/>
    <property type="molecule type" value="Genomic_DNA"/>
</dbReference>
<proteinExistence type="predicted"/>
<dbReference type="AlphaFoldDB" id="A0A645BAM4"/>
<dbReference type="Pfam" id="PF18088">
    <property type="entry name" value="Glyco_H_20C_C"/>
    <property type="match status" value="1"/>
</dbReference>
<sequence>MAAYGGRDHAALTRLKDVAMPEVLAAYDEFRILFRAQWLANAKTFGLEALQHRMAGGRERLVELGRRLGEYLDGSAATIPELDAESGKTPQRMVLYCDAAHASAII</sequence>
<gene>
    <name evidence="2" type="ORF">SDC9_108964</name>
</gene>
<organism evidence="2">
    <name type="scientific">bioreactor metagenome</name>
    <dbReference type="NCBI Taxonomy" id="1076179"/>
    <lineage>
        <taxon>unclassified sequences</taxon>
        <taxon>metagenomes</taxon>
        <taxon>ecological metagenomes</taxon>
    </lineage>
</organism>
<reference evidence="2" key="1">
    <citation type="submission" date="2019-08" db="EMBL/GenBank/DDBJ databases">
        <authorList>
            <person name="Kucharzyk K."/>
            <person name="Murdoch R.W."/>
            <person name="Higgins S."/>
            <person name="Loffler F."/>
        </authorList>
    </citation>
    <scope>NUCLEOTIDE SEQUENCE</scope>
</reference>
<protein>
    <recommendedName>
        <fullName evidence="1">Glycoside Hydrolase 20C C-terminal domain-containing protein</fullName>
    </recommendedName>
</protein>
<name>A0A645BAM4_9ZZZZ</name>
<dbReference type="InterPro" id="IPR041063">
    <property type="entry name" value="Glyco_H_20C_C"/>
</dbReference>
<feature type="domain" description="Glycoside Hydrolase 20C C-terminal" evidence="1">
    <location>
        <begin position="2"/>
        <end position="86"/>
    </location>
</feature>
<evidence type="ECO:0000259" key="1">
    <source>
        <dbReference type="Pfam" id="PF18088"/>
    </source>
</evidence>